<keyword evidence="1" id="KW-0472">Membrane</keyword>
<dbReference type="EMBL" id="AOIN01000097">
    <property type="protein sequence ID" value="ELY94035.1"/>
    <property type="molecule type" value="Genomic_DNA"/>
</dbReference>
<proteinExistence type="predicted"/>
<feature type="transmembrane region" description="Helical" evidence="1">
    <location>
        <begin position="26"/>
        <end position="46"/>
    </location>
</feature>
<evidence type="ECO:0000313" key="3">
    <source>
        <dbReference type="Proteomes" id="UP000011693"/>
    </source>
</evidence>
<evidence type="ECO:0000256" key="1">
    <source>
        <dbReference type="SAM" id="Phobius"/>
    </source>
</evidence>
<reference evidence="2 3" key="1">
    <citation type="journal article" date="2014" name="PLoS Genet.">
        <title>Phylogenetically driven sequencing of extremely halophilic archaea reveals strategies for static and dynamic osmo-response.</title>
        <authorList>
            <person name="Becker E.A."/>
            <person name="Seitzer P.M."/>
            <person name="Tritt A."/>
            <person name="Larsen D."/>
            <person name="Krusor M."/>
            <person name="Yao A.I."/>
            <person name="Wu D."/>
            <person name="Madern D."/>
            <person name="Eisen J.A."/>
            <person name="Darling A.E."/>
            <person name="Facciotti M.T."/>
        </authorList>
    </citation>
    <scope>NUCLEOTIDE SEQUENCE [LARGE SCALE GENOMIC DNA]</scope>
    <source>
        <strain evidence="2 3">JCM 10990</strain>
    </source>
</reference>
<protein>
    <submittedName>
        <fullName evidence="2">Transposase IS4 family protein</fullName>
    </submittedName>
</protein>
<organism evidence="2 3">
    <name type="scientific">Natrialba chahannaoensis JCM 10990</name>
    <dbReference type="NCBI Taxonomy" id="1227492"/>
    <lineage>
        <taxon>Archaea</taxon>
        <taxon>Methanobacteriati</taxon>
        <taxon>Methanobacteriota</taxon>
        <taxon>Stenosarchaea group</taxon>
        <taxon>Halobacteria</taxon>
        <taxon>Halobacteriales</taxon>
        <taxon>Natrialbaceae</taxon>
        <taxon>Natrialba</taxon>
    </lineage>
</organism>
<accession>M0A5N8</accession>
<keyword evidence="1" id="KW-0812">Transmembrane</keyword>
<sequence>MEIEGEYKSTKRFMATTTSKDPGLRFFYFAFASLLYSIWWAVNLFVQVELTGEYERSPIVTADNTLTLLRKEARIG</sequence>
<keyword evidence="1" id="KW-1133">Transmembrane helix</keyword>
<comment type="caution">
    <text evidence="2">The sequence shown here is derived from an EMBL/GenBank/DDBJ whole genome shotgun (WGS) entry which is preliminary data.</text>
</comment>
<dbReference type="AlphaFoldDB" id="M0A5N8"/>
<evidence type="ECO:0000313" key="2">
    <source>
        <dbReference type="EMBL" id="ELY94035.1"/>
    </source>
</evidence>
<gene>
    <name evidence="2" type="ORF">C482_18974</name>
</gene>
<name>M0A5N8_9EURY</name>
<dbReference type="Proteomes" id="UP000011693">
    <property type="component" value="Unassembled WGS sequence"/>
</dbReference>
<keyword evidence="3" id="KW-1185">Reference proteome</keyword>